<evidence type="ECO:0000256" key="1">
    <source>
        <dbReference type="SAM" id="MobiDB-lite"/>
    </source>
</evidence>
<gene>
    <name evidence="3" type="ORF">EZS28_003959</name>
</gene>
<feature type="transmembrane region" description="Helical" evidence="2">
    <location>
        <begin position="710"/>
        <end position="737"/>
    </location>
</feature>
<protein>
    <recommendedName>
        <fullName evidence="5">Right handed beta helix domain-containing protein</fullName>
    </recommendedName>
</protein>
<dbReference type="Proteomes" id="UP000324800">
    <property type="component" value="Unassembled WGS sequence"/>
</dbReference>
<evidence type="ECO:0000256" key="2">
    <source>
        <dbReference type="SAM" id="Phobius"/>
    </source>
</evidence>
<keyword evidence="2" id="KW-0472">Membrane</keyword>
<feature type="region of interest" description="Disordered" evidence="1">
    <location>
        <begin position="561"/>
        <end position="581"/>
    </location>
</feature>
<sequence length="784" mass="86904">MIMHHSIANQRSRNQKQCISACAINIITQVLILLACFVIQAIPRRMTENTIKGNSTFENGINFGKTCVDSFKLQYLIQLYTSQSGSYGGAFYSQLESGSKLTICGSCSFTDCKALGSQGGAIYVIIDGTNSQLTFEDSISFERCSSDYGGGMFLNFQIYGQIVMAGSWLFKDCTSTLLGGGCYIYATGSTTDIQLLGNMQFQGCNSSEGGGLVIKCQLYGQITINQMSFTNCNSNAGGGFITQLQSGTQMTITGKISFDNCRCQTGYGGGQYLLIEDSTIQINITGELEFKQCSAQFGGGLIAQVSSNAIFEINKASFKNCSSNRGGGIFIYIRTGGQLILDNSCYFYQCQSRGNGGGIYINISFTNKSSFLFKDVLIHECKSITNNSLSYPESGFGGGIFISGSGNYYSSTKLIDLHGMKIYNNSADKFGQSAYVVMSNITDLCKYGIAGEYVKGNYSDTYSNEHDLEGIPMNTSTFNTSTSSQILRHQKPLILYWLLGILKNAQVIVNVSNLNGKLMFQIEGQRMIRGYLNVKIFELRDKTQEEIDQDLEEMKQQYNKNNFKPNKQNSTPSPISQKHQSVNHQQIFINSNLKIQKNLRNYANEIIYPSEDGSSSPILIEEQIESEQKASFGMNEYKLLNYKQKWYAILISNDRNIFTGKDGKTLEEDYDAAVQLEVIIQEEDVDDQDKDKEDPEKEEEQEEQGKGLPIGIIVGIAVGALAIAAVIIIIIIVAVFVSKKKKSTKPARSYGPEMRARDLPMENKFPQNSHTLDAVNKMMEKNNW</sequence>
<feature type="region of interest" description="Disordered" evidence="1">
    <location>
        <begin position="684"/>
        <end position="705"/>
    </location>
</feature>
<accession>A0A5J4X1K6</accession>
<organism evidence="3 4">
    <name type="scientific">Streblomastix strix</name>
    <dbReference type="NCBI Taxonomy" id="222440"/>
    <lineage>
        <taxon>Eukaryota</taxon>
        <taxon>Metamonada</taxon>
        <taxon>Preaxostyla</taxon>
        <taxon>Oxymonadida</taxon>
        <taxon>Streblomastigidae</taxon>
        <taxon>Streblomastix</taxon>
    </lineage>
</organism>
<dbReference type="AlphaFoldDB" id="A0A5J4X1K6"/>
<keyword evidence="2" id="KW-0812">Transmembrane</keyword>
<evidence type="ECO:0000313" key="3">
    <source>
        <dbReference type="EMBL" id="KAA6400515.1"/>
    </source>
</evidence>
<keyword evidence="2" id="KW-1133">Transmembrane helix</keyword>
<dbReference type="PANTHER" id="PTHR16861">
    <property type="entry name" value="GLYCOPROTEIN 38"/>
    <property type="match status" value="1"/>
</dbReference>
<comment type="caution">
    <text evidence="3">The sequence shown here is derived from an EMBL/GenBank/DDBJ whole genome shotgun (WGS) entry which is preliminary data.</text>
</comment>
<evidence type="ECO:0000313" key="4">
    <source>
        <dbReference type="Proteomes" id="UP000324800"/>
    </source>
</evidence>
<name>A0A5J4X1K6_9EUKA</name>
<feature type="transmembrane region" description="Helical" evidence="2">
    <location>
        <begin position="21"/>
        <end position="42"/>
    </location>
</feature>
<dbReference type="EMBL" id="SNRW01000549">
    <property type="protein sequence ID" value="KAA6400515.1"/>
    <property type="molecule type" value="Genomic_DNA"/>
</dbReference>
<proteinExistence type="predicted"/>
<reference evidence="3 4" key="1">
    <citation type="submission" date="2019-03" db="EMBL/GenBank/DDBJ databases">
        <title>Single cell metagenomics reveals metabolic interactions within the superorganism composed of flagellate Streblomastix strix and complex community of Bacteroidetes bacteria on its surface.</title>
        <authorList>
            <person name="Treitli S.C."/>
            <person name="Kolisko M."/>
            <person name="Husnik F."/>
            <person name="Keeling P."/>
            <person name="Hampl V."/>
        </authorList>
    </citation>
    <scope>NUCLEOTIDE SEQUENCE [LARGE SCALE GENOMIC DNA]</scope>
    <source>
        <strain evidence="3">ST1C</strain>
    </source>
</reference>
<evidence type="ECO:0008006" key="5">
    <source>
        <dbReference type="Google" id="ProtNLM"/>
    </source>
</evidence>
<dbReference type="PANTHER" id="PTHR16861:SF4">
    <property type="entry name" value="SH3 DOMAIN PROTEIN (AFU_ORTHOLOGUE AFUA_1G13610)"/>
    <property type="match status" value="1"/>
</dbReference>